<dbReference type="GO" id="GO:0009432">
    <property type="term" value="P:SOS response"/>
    <property type="evidence" value="ECO:0007669"/>
    <property type="project" value="UniProtKB-KW"/>
</dbReference>
<dbReference type="Pfam" id="PF13438">
    <property type="entry name" value="DUF4113"/>
    <property type="match status" value="1"/>
</dbReference>
<dbReference type="InterPro" id="IPR043502">
    <property type="entry name" value="DNA/RNA_pol_sf"/>
</dbReference>
<dbReference type="EMBL" id="BAEM01000063">
    <property type="protein sequence ID" value="GAC12617.1"/>
    <property type="molecule type" value="Genomic_DNA"/>
</dbReference>
<keyword evidence="2" id="KW-0227">DNA damage</keyword>
<keyword evidence="4" id="KW-0234">DNA repair</keyword>
<dbReference type="InterPro" id="IPR001126">
    <property type="entry name" value="UmuC"/>
</dbReference>
<evidence type="ECO:0000256" key="4">
    <source>
        <dbReference type="ARBA" id="ARBA00023204"/>
    </source>
</evidence>
<name>A0AAV3V7G5_9ALTE</name>
<evidence type="ECO:0000313" key="7">
    <source>
        <dbReference type="EMBL" id="GAC12617.1"/>
    </source>
</evidence>
<feature type="domain" description="UmuC" evidence="6">
    <location>
        <begin position="2"/>
        <end position="190"/>
    </location>
</feature>
<sequence>MFALCDANSMYASCEKVFDPRIRNKPVVVLTNNDGCICAACGIAKRLGVGKKFVPYFQVKKELEAAGVVIRSSNYELYADLSQRMMDTCARFAPDINVYSIDECFLYYGNEATPPQEGWTALATQIRKTVWREVRLPICVGIGPTPTLAKVANHAAKKVEGFKGVAVLDTLAVRKDVLSQMDVTEVWGIGKRLGLRLNALGINTAWQLANRDPSQIRKEFSIIVENTVRELNGEVRHTWDSVRAAKKEIYSTRSFGNRITEFNELRSALASHAETVAIKLRKQKSLTASMTLFATSSPHDAEGYFRRSHFHHFTVPTNDTRNIVSVIESAMVQLYQSGVRYYKCGVGLLDLHDEGLFQYDLFSPSNDNAKLMSCMDNINAKYGRSTVQMAAKGFEQKFAMRREFLSPQYTTKWSDIPKILC</sequence>
<dbReference type="RefSeq" id="WP_007992333.1">
    <property type="nucleotide sequence ID" value="NZ_BAEM01000063.1"/>
</dbReference>
<evidence type="ECO:0000313" key="8">
    <source>
        <dbReference type="Proteomes" id="UP000006320"/>
    </source>
</evidence>
<evidence type="ECO:0000256" key="3">
    <source>
        <dbReference type="ARBA" id="ARBA00023199"/>
    </source>
</evidence>
<keyword evidence="3" id="KW-0741">SOS mutagenesis</keyword>
<evidence type="ECO:0000256" key="2">
    <source>
        <dbReference type="ARBA" id="ARBA00022763"/>
    </source>
</evidence>
<comment type="similarity">
    <text evidence="1">Belongs to the DNA polymerase type-Y family.</text>
</comment>
<evidence type="ECO:0000259" key="6">
    <source>
        <dbReference type="PROSITE" id="PS50173"/>
    </source>
</evidence>
<dbReference type="Pfam" id="PF11799">
    <property type="entry name" value="IMS_C"/>
    <property type="match status" value="1"/>
</dbReference>
<dbReference type="Gene3D" id="3.40.1170.60">
    <property type="match status" value="1"/>
</dbReference>
<proteinExistence type="inferred from homology"/>
<comment type="caution">
    <text evidence="7">The sequence shown here is derived from an EMBL/GenBank/DDBJ whole genome shotgun (WGS) entry which is preliminary data.</text>
</comment>
<dbReference type="GO" id="GO:0003887">
    <property type="term" value="F:DNA-directed DNA polymerase activity"/>
    <property type="evidence" value="ECO:0007669"/>
    <property type="project" value="TreeGrafter"/>
</dbReference>
<dbReference type="PANTHER" id="PTHR11076">
    <property type="entry name" value="DNA REPAIR POLYMERASE UMUC / TRANSFERASE FAMILY MEMBER"/>
    <property type="match status" value="1"/>
</dbReference>
<dbReference type="CDD" id="cd01700">
    <property type="entry name" value="PolY_Pol_V_umuC"/>
    <property type="match status" value="1"/>
</dbReference>
<dbReference type="GO" id="GO:0005829">
    <property type="term" value="C:cytosol"/>
    <property type="evidence" value="ECO:0007669"/>
    <property type="project" value="TreeGrafter"/>
</dbReference>
<organism evidence="7 8">
    <name type="scientific">Paraglaciecola chathamensis S18K6</name>
    <dbReference type="NCBI Taxonomy" id="1127672"/>
    <lineage>
        <taxon>Bacteria</taxon>
        <taxon>Pseudomonadati</taxon>
        <taxon>Pseudomonadota</taxon>
        <taxon>Gammaproteobacteria</taxon>
        <taxon>Alteromonadales</taxon>
        <taxon>Alteromonadaceae</taxon>
        <taxon>Paraglaciecola</taxon>
    </lineage>
</organism>
<dbReference type="PANTHER" id="PTHR11076:SF34">
    <property type="entry name" value="PROTEIN UMUC"/>
    <property type="match status" value="1"/>
</dbReference>
<dbReference type="InterPro" id="IPR050116">
    <property type="entry name" value="DNA_polymerase-Y"/>
</dbReference>
<keyword evidence="5" id="KW-0742">SOS response</keyword>
<dbReference type="AlphaFoldDB" id="A0AAV3V7G5"/>
<dbReference type="Gene3D" id="1.10.150.20">
    <property type="entry name" value="5' to 3' exonuclease, C-terminal subdomain"/>
    <property type="match status" value="1"/>
</dbReference>
<evidence type="ECO:0000256" key="1">
    <source>
        <dbReference type="ARBA" id="ARBA00010945"/>
    </source>
</evidence>
<dbReference type="InterPro" id="IPR025188">
    <property type="entry name" value="DUF4113"/>
</dbReference>
<accession>A0AAV3V7G5</accession>
<dbReference type="PROSITE" id="PS50173">
    <property type="entry name" value="UMUC"/>
    <property type="match status" value="1"/>
</dbReference>
<dbReference type="GO" id="GO:0042276">
    <property type="term" value="P:error-prone translesion synthesis"/>
    <property type="evidence" value="ECO:0007669"/>
    <property type="project" value="TreeGrafter"/>
</dbReference>
<dbReference type="GO" id="GO:0006281">
    <property type="term" value="P:DNA repair"/>
    <property type="evidence" value="ECO:0007669"/>
    <property type="project" value="UniProtKB-KW"/>
</dbReference>
<dbReference type="InterPro" id="IPR017961">
    <property type="entry name" value="DNA_pol_Y-fam_little_finger"/>
</dbReference>
<dbReference type="InterPro" id="IPR043128">
    <property type="entry name" value="Rev_trsase/Diguanyl_cyclase"/>
</dbReference>
<dbReference type="Pfam" id="PF00817">
    <property type="entry name" value="IMS"/>
    <property type="match status" value="1"/>
</dbReference>
<dbReference type="GO" id="GO:0003684">
    <property type="term" value="F:damaged DNA binding"/>
    <property type="evidence" value="ECO:0007669"/>
    <property type="project" value="InterPro"/>
</dbReference>
<dbReference type="Gene3D" id="3.30.70.270">
    <property type="match status" value="1"/>
</dbReference>
<dbReference type="SUPFAM" id="SSF56672">
    <property type="entry name" value="DNA/RNA polymerases"/>
    <property type="match status" value="1"/>
</dbReference>
<reference evidence="7 8" key="1">
    <citation type="journal article" date="2017" name="Antonie Van Leeuwenhoek">
        <title>Rhizobium rhizosphaerae sp. nov., a novel species isolated from rice rhizosphere.</title>
        <authorList>
            <person name="Zhao J.J."/>
            <person name="Zhang J."/>
            <person name="Zhang R.J."/>
            <person name="Zhang C.W."/>
            <person name="Yin H.Q."/>
            <person name="Zhang X.X."/>
        </authorList>
    </citation>
    <scope>NUCLEOTIDE SEQUENCE [LARGE SCALE GENOMIC DNA]</scope>
    <source>
        <strain evidence="7 8">S18K6</strain>
    </source>
</reference>
<evidence type="ECO:0000256" key="5">
    <source>
        <dbReference type="ARBA" id="ARBA00023236"/>
    </source>
</evidence>
<protein>
    <submittedName>
        <fullName evidence="7">Protein impB</fullName>
    </submittedName>
</protein>
<dbReference type="Proteomes" id="UP000006320">
    <property type="component" value="Unassembled WGS sequence"/>
</dbReference>
<gene>
    <name evidence="7" type="primary">impB</name>
    <name evidence="7" type="ORF">GCHA_4700</name>
</gene>